<keyword evidence="4" id="KW-1185">Reference proteome</keyword>
<dbReference type="PANTHER" id="PTHR31642">
    <property type="entry name" value="TRICHOTHECENE 3-O-ACETYLTRANSFERASE"/>
    <property type="match status" value="1"/>
</dbReference>
<gene>
    <name evidence="3" type="ORF">FPE_LOCUS24735</name>
</gene>
<proteinExistence type="inferred from homology"/>
<dbReference type="Gene3D" id="3.30.559.10">
    <property type="entry name" value="Chloramphenicol acetyltransferase-like domain"/>
    <property type="match status" value="1"/>
</dbReference>
<reference evidence="3" key="1">
    <citation type="submission" date="2023-05" db="EMBL/GenBank/DDBJ databases">
        <authorList>
            <person name="Huff M."/>
        </authorList>
    </citation>
    <scope>NUCLEOTIDE SEQUENCE</scope>
</reference>
<evidence type="ECO:0000256" key="2">
    <source>
        <dbReference type="ARBA" id="ARBA00022679"/>
    </source>
</evidence>
<dbReference type="InterPro" id="IPR050317">
    <property type="entry name" value="Plant_Fungal_Acyltransferase"/>
</dbReference>
<keyword evidence="2" id="KW-0808">Transferase</keyword>
<evidence type="ECO:0000256" key="1">
    <source>
        <dbReference type="ARBA" id="ARBA00009861"/>
    </source>
</evidence>
<dbReference type="GO" id="GO:0016747">
    <property type="term" value="F:acyltransferase activity, transferring groups other than amino-acyl groups"/>
    <property type="evidence" value="ECO:0007669"/>
    <property type="project" value="TreeGrafter"/>
</dbReference>
<evidence type="ECO:0000313" key="3">
    <source>
        <dbReference type="EMBL" id="CAI9777305.1"/>
    </source>
</evidence>
<accession>A0AAD1ZWW7</accession>
<protein>
    <submittedName>
        <fullName evidence="3">Uncharacterized protein</fullName>
    </submittedName>
</protein>
<comment type="similarity">
    <text evidence="1">Belongs to the plant acyltransferase family.</text>
</comment>
<dbReference type="InterPro" id="IPR023213">
    <property type="entry name" value="CAT-like_dom_sf"/>
</dbReference>
<dbReference type="EMBL" id="OU503050">
    <property type="protein sequence ID" value="CAI9777305.1"/>
    <property type="molecule type" value="Genomic_DNA"/>
</dbReference>
<dbReference type="PANTHER" id="PTHR31642:SF310">
    <property type="entry name" value="FATTY ALCOHOL:CAFFEOYL-COA ACYLTRANSFERASE"/>
    <property type="match status" value="1"/>
</dbReference>
<evidence type="ECO:0000313" key="4">
    <source>
        <dbReference type="Proteomes" id="UP000834106"/>
    </source>
</evidence>
<organism evidence="3 4">
    <name type="scientific">Fraxinus pennsylvanica</name>
    <dbReference type="NCBI Taxonomy" id="56036"/>
    <lineage>
        <taxon>Eukaryota</taxon>
        <taxon>Viridiplantae</taxon>
        <taxon>Streptophyta</taxon>
        <taxon>Embryophyta</taxon>
        <taxon>Tracheophyta</taxon>
        <taxon>Spermatophyta</taxon>
        <taxon>Magnoliopsida</taxon>
        <taxon>eudicotyledons</taxon>
        <taxon>Gunneridae</taxon>
        <taxon>Pentapetalae</taxon>
        <taxon>asterids</taxon>
        <taxon>lamiids</taxon>
        <taxon>Lamiales</taxon>
        <taxon>Oleaceae</taxon>
        <taxon>Oleeae</taxon>
        <taxon>Fraxinus</taxon>
    </lineage>
</organism>
<name>A0AAD1ZWW7_9LAMI</name>
<dbReference type="Proteomes" id="UP000834106">
    <property type="component" value="Chromosome 15"/>
</dbReference>
<dbReference type="Pfam" id="PF02458">
    <property type="entry name" value="Transferase"/>
    <property type="match status" value="1"/>
</dbReference>
<sequence length="158" mass="17252">MGVGLSSSIPQELQMADKKLAVDCTARGAVFVVAEADCKLEDLGDITKPHNGMLCQLVYDIPVAENILEIPPMVAQVTKFKCGGFVIGMCMNHCILDGIGVMDFFNSWAETARNLPVKVLPFLDRTILRAINPPQISSGSIKSFTTLQTRNHLQILSF</sequence>
<dbReference type="AlphaFoldDB" id="A0AAD1ZWW7"/>